<dbReference type="GO" id="GO:0008270">
    <property type="term" value="F:zinc ion binding"/>
    <property type="evidence" value="ECO:0007669"/>
    <property type="project" value="UniProtKB-KW"/>
</dbReference>
<keyword evidence="1" id="KW-0479">Metal-binding</keyword>
<evidence type="ECO:0000313" key="6">
    <source>
        <dbReference type="EMBL" id="CAF1570639.1"/>
    </source>
</evidence>
<dbReference type="InterPro" id="IPR013083">
    <property type="entry name" value="Znf_RING/FYVE/PHD"/>
</dbReference>
<dbReference type="Proteomes" id="UP000663889">
    <property type="component" value="Unassembled WGS sequence"/>
</dbReference>
<dbReference type="Pfam" id="PF13920">
    <property type="entry name" value="zf-C3HC4_3"/>
    <property type="match status" value="1"/>
</dbReference>
<comment type="caution">
    <text evidence="6">The sequence shown here is derived from an EMBL/GenBank/DDBJ whole genome shotgun (WGS) entry which is preliminary data.</text>
</comment>
<reference evidence="6" key="1">
    <citation type="submission" date="2021-02" db="EMBL/GenBank/DDBJ databases">
        <authorList>
            <person name="Nowell W R."/>
        </authorList>
    </citation>
    <scope>NUCLEOTIDE SEQUENCE</scope>
</reference>
<dbReference type="Gene3D" id="1.10.720.30">
    <property type="entry name" value="SAP domain"/>
    <property type="match status" value="1"/>
</dbReference>
<dbReference type="GO" id="GO:0070936">
    <property type="term" value="P:protein K48-linked ubiquitination"/>
    <property type="evidence" value="ECO:0007669"/>
    <property type="project" value="TreeGrafter"/>
</dbReference>
<dbReference type="GO" id="GO:1902042">
    <property type="term" value="P:negative regulation of extrinsic apoptotic signaling pathway via death domain receptors"/>
    <property type="evidence" value="ECO:0007669"/>
    <property type="project" value="TreeGrafter"/>
</dbReference>
<dbReference type="SUPFAM" id="SSF57850">
    <property type="entry name" value="RING/U-box"/>
    <property type="match status" value="1"/>
</dbReference>
<dbReference type="GO" id="GO:0061630">
    <property type="term" value="F:ubiquitin protein ligase activity"/>
    <property type="evidence" value="ECO:0007669"/>
    <property type="project" value="TreeGrafter"/>
</dbReference>
<evidence type="ECO:0000256" key="3">
    <source>
        <dbReference type="ARBA" id="ARBA00022833"/>
    </source>
</evidence>
<keyword evidence="2 4" id="KW-0863">Zinc-finger</keyword>
<dbReference type="InterPro" id="IPR055111">
    <property type="entry name" value="RNF34_RFFL_HeH"/>
</dbReference>
<dbReference type="Pfam" id="PF22968">
    <property type="entry name" value="RNF34L-like_3rd"/>
    <property type="match status" value="1"/>
</dbReference>
<dbReference type="EMBL" id="CAJNOU010014991">
    <property type="protein sequence ID" value="CAF1570639.1"/>
    <property type="molecule type" value="Genomic_DNA"/>
</dbReference>
<dbReference type="GO" id="GO:0043161">
    <property type="term" value="P:proteasome-mediated ubiquitin-dependent protein catabolic process"/>
    <property type="evidence" value="ECO:0007669"/>
    <property type="project" value="TreeGrafter"/>
</dbReference>
<name>A0A815YIX7_9BILA</name>
<organism evidence="6 8">
    <name type="scientific">Rotaria sordida</name>
    <dbReference type="NCBI Taxonomy" id="392033"/>
    <lineage>
        <taxon>Eukaryota</taxon>
        <taxon>Metazoa</taxon>
        <taxon>Spiralia</taxon>
        <taxon>Gnathifera</taxon>
        <taxon>Rotifera</taxon>
        <taxon>Eurotatoria</taxon>
        <taxon>Bdelloidea</taxon>
        <taxon>Philodinida</taxon>
        <taxon>Philodinidae</taxon>
        <taxon>Rotaria</taxon>
    </lineage>
</organism>
<dbReference type="Gene3D" id="3.30.40.10">
    <property type="entry name" value="Zinc/RING finger domain, C3HC4 (zinc finger)"/>
    <property type="match status" value="1"/>
</dbReference>
<dbReference type="SUPFAM" id="SSF68906">
    <property type="entry name" value="SAP domain"/>
    <property type="match status" value="1"/>
</dbReference>
<sequence>SKGPIEYSPPNINSNRIALNDILSLESINNLTIRQLKDILIQNFVSTNGCVEKKDLINKVELLYRDHQKQKESNINITNEQSDENLCKICMDANIDCVFLNCGHLCTCIRCGKQLSECPLCRSYIIRVVRVFKS</sequence>
<dbReference type="GO" id="GO:0005886">
    <property type="term" value="C:plasma membrane"/>
    <property type="evidence" value="ECO:0007669"/>
    <property type="project" value="TreeGrafter"/>
</dbReference>
<dbReference type="GO" id="GO:0005737">
    <property type="term" value="C:cytoplasm"/>
    <property type="evidence" value="ECO:0007669"/>
    <property type="project" value="TreeGrafter"/>
</dbReference>
<protein>
    <recommendedName>
        <fullName evidence="5">RING-type domain-containing protein</fullName>
    </recommendedName>
</protein>
<dbReference type="InterPro" id="IPR036361">
    <property type="entry name" value="SAP_dom_sf"/>
</dbReference>
<dbReference type="PANTHER" id="PTHR14879:SF15">
    <property type="entry name" value="E3 UBIQUITIN-PROTEIN LIGASE RIFIFYLIN-LIKE PROTEIN"/>
    <property type="match status" value="1"/>
</dbReference>
<gene>
    <name evidence="7" type="ORF">FNK824_LOCUS41205</name>
    <name evidence="6" type="ORF">SEV965_LOCUS39564</name>
</gene>
<feature type="non-terminal residue" evidence="6">
    <location>
        <position position="134"/>
    </location>
</feature>
<dbReference type="FunFam" id="3.30.40.10:FF:000110">
    <property type="entry name" value="E3 ubiquitin-protein ligase RNF34 isoform X1"/>
    <property type="match status" value="1"/>
</dbReference>
<dbReference type="AlphaFoldDB" id="A0A815YIX7"/>
<proteinExistence type="predicted"/>
<dbReference type="EMBL" id="CAJOBE010038271">
    <property type="protein sequence ID" value="CAF4317209.1"/>
    <property type="molecule type" value="Genomic_DNA"/>
</dbReference>
<evidence type="ECO:0000259" key="5">
    <source>
        <dbReference type="PROSITE" id="PS50089"/>
    </source>
</evidence>
<evidence type="ECO:0000313" key="7">
    <source>
        <dbReference type="EMBL" id="CAF4317209.1"/>
    </source>
</evidence>
<dbReference type="FunFam" id="1.10.1170.10:FF:000002">
    <property type="entry name" value="Baculoviral IAP repeat containing 7"/>
    <property type="match status" value="1"/>
</dbReference>
<dbReference type="PANTHER" id="PTHR14879">
    <property type="entry name" value="CASPASE REGULATOR, RING FINGER DOMAIN-CONTAINING"/>
    <property type="match status" value="1"/>
</dbReference>
<dbReference type="Proteomes" id="UP000663874">
    <property type="component" value="Unassembled WGS sequence"/>
</dbReference>
<keyword evidence="3" id="KW-0862">Zinc</keyword>
<dbReference type="CDD" id="cd16500">
    <property type="entry name" value="RING-HC_CARP"/>
    <property type="match status" value="1"/>
</dbReference>
<accession>A0A815YIX7</accession>
<evidence type="ECO:0000256" key="4">
    <source>
        <dbReference type="PROSITE-ProRule" id="PRU00175"/>
    </source>
</evidence>
<dbReference type="InterPro" id="IPR051728">
    <property type="entry name" value="RING-FYVE_E3_ubiquitin-ligase"/>
</dbReference>
<dbReference type="InterPro" id="IPR001841">
    <property type="entry name" value="Znf_RING"/>
</dbReference>
<evidence type="ECO:0000313" key="8">
    <source>
        <dbReference type="Proteomes" id="UP000663889"/>
    </source>
</evidence>
<feature type="domain" description="RING-type" evidence="5">
    <location>
        <begin position="87"/>
        <end position="122"/>
    </location>
</feature>
<dbReference type="PROSITE" id="PS50089">
    <property type="entry name" value="ZF_RING_2"/>
    <property type="match status" value="1"/>
</dbReference>
<evidence type="ECO:0000256" key="1">
    <source>
        <dbReference type="ARBA" id="ARBA00022723"/>
    </source>
</evidence>
<evidence type="ECO:0000256" key="2">
    <source>
        <dbReference type="ARBA" id="ARBA00022771"/>
    </source>
</evidence>